<comment type="function">
    <text evidence="1">Has a role in nuclear-cytoplasmic transport of proteins and mRNAs.</text>
</comment>
<dbReference type="STRING" id="3821.A0A151RRJ4"/>
<reference evidence="3" key="1">
    <citation type="journal article" date="2012" name="Nat. Biotechnol.">
        <title>Draft genome sequence of pigeonpea (Cajanus cajan), an orphan legume crop of resource-poor farmers.</title>
        <authorList>
            <person name="Varshney R.K."/>
            <person name="Chen W."/>
            <person name="Li Y."/>
            <person name="Bharti A.K."/>
            <person name="Saxena R.K."/>
            <person name="Schlueter J.A."/>
            <person name="Donoghue M.T."/>
            <person name="Azam S."/>
            <person name="Fan G."/>
            <person name="Whaley A.M."/>
            <person name="Farmer A.D."/>
            <person name="Sheridan J."/>
            <person name="Iwata A."/>
            <person name="Tuteja R."/>
            <person name="Penmetsa R.V."/>
            <person name="Wu W."/>
            <person name="Upadhyaya H.D."/>
            <person name="Yang S.P."/>
            <person name="Shah T."/>
            <person name="Saxena K.B."/>
            <person name="Michael T."/>
            <person name="McCombie W.R."/>
            <person name="Yang B."/>
            <person name="Zhang G."/>
            <person name="Yang H."/>
            <person name="Wang J."/>
            <person name="Spillane C."/>
            <person name="Cook D.R."/>
            <person name="May G.D."/>
            <person name="Xu X."/>
            <person name="Jackson S.A."/>
        </authorList>
    </citation>
    <scope>NUCLEOTIDE SEQUENCE [LARGE SCALE GENOMIC DNA]</scope>
</reference>
<proteinExistence type="predicted"/>
<sequence length="67" mass="7685">MLTLEGQEIRSTSNIVTKLTSLPFQLHYHSVSTVEQSLKFSQVFHLMPKSQGGGFYVMNDMFRINYA</sequence>
<feature type="domain" description="NTF2" evidence="2">
    <location>
        <begin position="1"/>
        <end position="64"/>
    </location>
</feature>
<name>A0A151RRJ4_CAJCA</name>
<dbReference type="GO" id="GO:0051028">
    <property type="term" value="P:mRNA transport"/>
    <property type="evidence" value="ECO:0007669"/>
    <property type="project" value="UniProtKB-UniRule"/>
</dbReference>
<keyword evidence="1" id="KW-0813">Transport</keyword>
<accession>A0A151RRJ4</accession>
<dbReference type="InterPro" id="IPR002075">
    <property type="entry name" value="NTF2_dom"/>
</dbReference>
<dbReference type="InterPro" id="IPR018222">
    <property type="entry name" value="Nuclear_transport_factor_2_euk"/>
</dbReference>
<keyword evidence="4" id="KW-1185">Reference proteome</keyword>
<dbReference type="PROSITE" id="PS50177">
    <property type="entry name" value="NTF2_DOMAIN"/>
    <property type="match status" value="1"/>
</dbReference>
<dbReference type="AlphaFoldDB" id="A0A151RRJ4"/>
<keyword evidence="1" id="KW-0653">Protein transport</keyword>
<dbReference type="GO" id="GO:0005737">
    <property type="term" value="C:cytoplasm"/>
    <property type="evidence" value="ECO:0007669"/>
    <property type="project" value="UniProtKB-SubCell"/>
</dbReference>
<evidence type="ECO:0000259" key="2">
    <source>
        <dbReference type="PROSITE" id="PS50177"/>
    </source>
</evidence>
<protein>
    <submittedName>
        <fullName evidence="3">Nuclear transport factor 2</fullName>
    </submittedName>
</protein>
<dbReference type="PANTHER" id="PTHR12612">
    <property type="entry name" value="NUCLEAR TRANSPORT FACTOR 2"/>
    <property type="match status" value="1"/>
</dbReference>
<dbReference type="EMBL" id="KQ483600">
    <property type="protein sequence ID" value="KYP45180.1"/>
    <property type="molecule type" value="Genomic_DNA"/>
</dbReference>
<dbReference type="InterPro" id="IPR032710">
    <property type="entry name" value="NTF2-like_dom_sf"/>
</dbReference>
<dbReference type="Gramene" id="C.cajan_31018.t">
    <property type="protein sequence ID" value="C.cajan_31018.t.cds1"/>
    <property type="gene ID" value="C.cajan_31018"/>
</dbReference>
<organism evidence="3 4">
    <name type="scientific">Cajanus cajan</name>
    <name type="common">Pigeon pea</name>
    <name type="synonym">Cajanus indicus</name>
    <dbReference type="NCBI Taxonomy" id="3821"/>
    <lineage>
        <taxon>Eukaryota</taxon>
        <taxon>Viridiplantae</taxon>
        <taxon>Streptophyta</taxon>
        <taxon>Embryophyta</taxon>
        <taxon>Tracheophyta</taxon>
        <taxon>Spermatophyta</taxon>
        <taxon>Magnoliopsida</taxon>
        <taxon>eudicotyledons</taxon>
        <taxon>Gunneridae</taxon>
        <taxon>Pentapetalae</taxon>
        <taxon>rosids</taxon>
        <taxon>fabids</taxon>
        <taxon>Fabales</taxon>
        <taxon>Fabaceae</taxon>
        <taxon>Papilionoideae</taxon>
        <taxon>50 kb inversion clade</taxon>
        <taxon>NPAAA clade</taxon>
        <taxon>indigoferoid/millettioid clade</taxon>
        <taxon>Phaseoleae</taxon>
        <taxon>Cajanus</taxon>
    </lineage>
</organism>
<evidence type="ECO:0000313" key="3">
    <source>
        <dbReference type="EMBL" id="KYP45180.1"/>
    </source>
</evidence>
<keyword evidence="1" id="KW-0963">Cytoplasm</keyword>
<dbReference type="InterPro" id="IPR045875">
    <property type="entry name" value="NTF2"/>
</dbReference>
<comment type="subcellular location">
    <subcellularLocation>
        <location evidence="1">Cytoplasm</location>
    </subcellularLocation>
    <subcellularLocation>
        <location evidence="1">Nucleus</location>
    </subcellularLocation>
</comment>
<dbReference type="Gene3D" id="3.10.450.50">
    <property type="match status" value="1"/>
</dbReference>
<dbReference type="GO" id="GO:0006913">
    <property type="term" value="P:nucleocytoplasmic transport"/>
    <property type="evidence" value="ECO:0007669"/>
    <property type="project" value="UniProtKB-UniRule"/>
</dbReference>
<dbReference type="GO" id="GO:0015031">
    <property type="term" value="P:protein transport"/>
    <property type="evidence" value="ECO:0007669"/>
    <property type="project" value="UniProtKB-KW"/>
</dbReference>
<dbReference type="SUPFAM" id="SSF54427">
    <property type="entry name" value="NTF2-like"/>
    <property type="match status" value="1"/>
</dbReference>
<dbReference type="Proteomes" id="UP000075243">
    <property type="component" value="Unassembled WGS sequence"/>
</dbReference>
<dbReference type="GO" id="GO:0005634">
    <property type="term" value="C:nucleus"/>
    <property type="evidence" value="ECO:0007669"/>
    <property type="project" value="UniProtKB-SubCell"/>
</dbReference>
<keyword evidence="1" id="KW-0539">Nucleus</keyword>
<evidence type="ECO:0000313" key="4">
    <source>
        <dbReference type="Proteomes" id="UP000075243"/>
    </source>
</evidence>
<gene>
    <name evidence="3" type="ORF">KK1_033315</name>
</gene>
<evidence type="ECO:0000256" key="1">
    <source>
        <dbReference type="RuleBase" id="RU369002"/>
    </source>
</evidence>
<dbReference type="Pfam" id="PF02136">
    <property type="entry name" value="NTF2"/>
    <property type="match status" value="1"/>
</dbReference>